<dbReference type="EMBL" id="CP133621">
    <property type="protein sequence ID" value="WMV50279.1"/>
    <property type="molecule type" value="Genomic_DNA"/>
</dbReference>
<dbReference type="InterPro" id="IPR043128">
    <property type="entry name" value="Rev_trsase/Diguanyl_cyclase"/>
</dbReference>
<protein>
    <submittedName>
        <fullName evidence="1">Uncharacterized protein</fullName>
    </submittedName>
</protein>
<evidence type="ECO:0000313" key="2">
    <source>
        <dbReference type="Proteomes" id="UP001234989"/>
    </source>
</evidence>
<sequence>MTKLTQRKAKFVLSDECEESFQTLKERLVSAPMKKSRFRS</sequence>
<proteinExistence type="predicted"/>
<reference evidence="1" key="1">
    <citation type="submission" date="2023-08" db="EMBL/GenBank/DDBJ databases">
        <title>A de novo genome assembly of Solanum verrucosum Schlechtendal, a Mexican diploid species geographically isolated from the other diploid A-genome species in potato relatives.</title>
        <authorList>
            <person name="Hosaka K."/>
        </authorList>
    </citation>
    <scope>NUCLEOTIDE SEQUENCE</scope>
    <source>
        <tissue evidence="1">Young leaves</tissue>
    </source>
</reference>
<dbReference type="InterPro" id="IPR043502">
    <property type="entry name" value="DNA/RNA_pol_sf"/>
</dbReference>
<dbReference type="Gene3D" id="3.30.70.270">
    <property type="match status" value="1"/>
</dbReference>
<gene>
    <name evidence="1" type="ORF">MTR67_043664</name>
</gene>
<dbReference type="SUPFAM" id="SSF56672">
    <property type="entry name" value="DNA/RNA polymerases"/>
    <property type="match status" value="1"/>
</dbReference>
<name>A0AAF0US30_SOLVR</name>
<dbReference type="Proteomes" id="UP001234989">
    <property type="component" value="Chromosome 10"/>
</dbReference>
<evidence type="ECO:0000313" key="1">
    <source>
        <dbReference type="EMBL" id="WMV50279.1"/>
    </source>
</evidence>
<dbReference type="AlphaFoldDB" id="A0AAF0US30"/>
<accession>A0AAF0US30</accession>
<organism evidence="1 2">
    <name type="scientific">Solanum verrucosum</name>
    <dbReference type="NCBI Taxonomy" id="315347"/>
    <lineage>
        <taxon>Eukaryota</taxon>
        <taxon>Viridiplantae</taxon>
        <taxon>Streptophyta</taxon>
        <taxon>Embryophyta</taxon>
        <taxon>Tracheophyta</taxon>
        <taxon>Spermatophyta</taxon>
        <taxon>Magnoliopsida</taxon>
        <taxon>eudicotyledons</taxon>
        <taxon>Gunneridae</taxon>
        <taxon>Pentapetalae</taxon>
        <taxon>asterids</taxon>
        <taxon>lamiids</taxon>
        <taxon>Solanales</taxon>
        <taxon>Solanaceae</taxon>
        <taxon>Solanoideae</taxon>
        <taxon>Solaneae</taxon>
        <taxon>Solanum</taxon>
    </lineage>
</organism>
<keyword evidence="2" id="KW-1185">Reference proteome</keyword>